<dbReference type="Gene3D" id="3.40.190.10">
    <property type="entry name" value="Periplasmic binding protein-like II"/>
    <property type="match status" value="2"/>
</dbReference>
<accession>A0A9X1IKG3</accession>
<keyword evidence="4" id="KW-1185">Reference proteome</keyword>
<evidence type="ECO:0000313" key="3">
    <source>
        <dbReference type="EMBL" id="MCB4824720.1"/>
    </source>
</evidence>
<dbReference type="RefSeq" id="WP_226613052.1">
    <property type="nucleotide sequence ID" value="NZ_JAJAQI010000051.1"/>
</dbReference>
<dbReference type="Pfam" id="PF00497">
    <property type="entry name" value="SBP_bac_3"/>
    <property type="match status" value="1"/>
</dbReference>
<gene>
    <name evidence="3" type="ORF">LHA35_23605</name>
</gene>
<evidence type="ECO:0000259" key="2">
    <source>
        <dbReference type="Pfam" id="PF00497"/>
    </source>
</evidence>
<dbReference type="AlphaFoldDB" id="A0A9X1IKG3"/>
<evidence type="ECO:0000256" key="1">
    <source>
        <dbReference type="SAM" id="SignalP"/>
    </source>
</evidence>
<comment type="caution">
    <text evidence="3">The sequence shown here is derived from an EMBL/GenBank/DDBJ whole genome shotgun (WGS) entry which is preliminary data.</text>
</comment>
<dbReference type="Proteomes" id="UP001139311">
    <property type="component" value="Unassembled WGS sequence"/>
</dbReference>
<feature type="signal peptide" evidence="1">
    <location>
        <begin position="1"/>
        <end position="21"/>
    </location>
</feature>
<protein>
    <submittedName>
        <fullName evidence="3">Transporter substrate-binding domain-containing protein</fullName>
    </submittedName>
</protein>
<feature type="domain" description="Solute-binding protein family 3/N-terminal" evidence="2">
    <location>
        <begin position="39"/>
        <end position="246"/>
    </location>
</feature>
<dbReference type="EMBL" id="JAJAQI010000051">
    <property type="protein sequence ID" value="MCB4824720.1"/>
    <property type="molecule type" value="Genomic_DNA"/>
</dbReference>
<dbReference type="PANTHER" id="PTHR38834">
    <property type="entry name" value="PERIPLASMIC SUBSTRATE BINDING PROTEIN FAMILY 3"/>
    <property type="match status" value="1"/>
</dbReference>
<organism evidence="3 4">
    <name type="scientific">Roseicella aerolata</name>
    <dbReference type="NCBI Taxonomy" id="2883479"/>
    <lineage>
        <taxon>Bacteria</taxon>
        <taxon>Pseudomonadati</taxon>
        <taxon>Pseudomonadota</taxon>
        <taxon>Alphaproteobacteria</taxon>
        <taxon>Acetobacterales</taxon>
        <taxon>Roseomonadaceae</taxon>
        <taxon>Roseicella</taxon>
    </lineage>
</organism>
<reference evidence="3" key="1">
    <citation type="submission" date="2021-10" db="EMBL/GenBank/DDBJ databases">
        <title>Roseicella aerolatum sp. nov., isolated from aerosols of e-waste dismantling site.</title>
        <authorList>
            <person name="Qin T."/>
        </authorList>
    </citation>
    <scope>NUCLEOTIDE SEQUENCE</scope>
    <source>
        <strain evidence="3">GB24</strain>
    </source>
</reference>
<keyword evidence="1" id="KW-0732">Signal</keyword>
<proteinExistence type="predicted"/>
<dbReference type="SUPFAM" id="SSF53850">
    <property type="entry name" value="Periplasmic binding protein-like II"/>
    <property type="match status" value="1"/>
</dbReference>
<evidence type="ECO:0000313" key="4">
    <source>
        <dbReference type="Proteomes" id="UP001139311"/>
    </source>
</evidence>
<dbReference type="PANTHER" id="PTHR38834:SF3">
    <property type="entry name" value="SOLUTE-BINDING PROTEIN FAMILY 3_N-TERMINAL DOMAIN-CONTAINING PROTEIN"/>
    <property type="match status" value="1"/>
</dbReference>
<name>A0A9X1IKG3_9PROT</name>
<dbReference type="InterPro" id="IPR001638">
    <property type="entry name" value="Solute-binding_3/MltF_N"/>
</dbReference>
<sequence length="266" mass="29631">MRLVPAAAAALLLLLPLPAATQQVLRLVTGELPPYAFHVPPPTVAEQGEPQGLVWEVVREVARRIGHPIGIEFMPWPRAQELALGLPNIGILALTRSPEREEHYSWVFEVVTDDLVLVGGAGVDVSALERVRDRPTGVLLRSGAEQLLRERGFTRIQPAAEEWVNAQRLRDRLIDAWLAPRLMVLHAHREVGGDVAALGIGAVVRRSGIWFAASRGLPEAEIVRWRRGFEAMRADGTYDRILARYTRLRPAPVPEDARRQPIPWVN</sequence>
<feature type="chain" id="PRO_5040762969" evidence="1">
    <location>
        <begin position="22"/>
        <end position="266"/>
    </location>
</feature>